<organism evidence="5 6">
    <name type="scientific">Fusarium oligoseptatum</name>
    <dbReference type="NCBI Taxonomy" id="2604345"/>
    <lineage>
        <taxon>Eukaryota</taxon>
        <taxon>Fungi</taxon>
        <taxon>Dikarya</taxon>
        <taxon>Ascomycota</taxon>
        <taxon>Pezizomycotina</taxon>
        <taxon>Sordariomycetes</taxon>
        <taxon>Hypocreomycetidae</taxon>
        <taxon>Hypocreales</taxon>
        <taxon>Nectriaceae</taxon>
        <taxon>Fusarium</taxon>
        <taxon>Fusarium solani species complex</taxon>
    </lineage>
</organism>
<dbReference type="InterPro" id="IPR013890">
    <property type="entry name" value="Tscrpt_rep_Tup1_N"/>
</dbReference>
<sequence>MSMYQHRGMGAAPPGSSNRLNDLLNEIRQEFENQSRQTEGFEHQIAAQVSEMQLVREKVYQMEQTHMTLKQKYEEEISMLRHQLEAARKRRSPARGIMAGGSQAGLAPPQQGQQQGQQQQPQGGQQQQPSQQGHAPPQEQQMGPQHQMGQGPPGLPVPPPHPSAQQAPYSQSYPPGPVSNGMAPQPPPEHCLSWSRPTRYRPTS</sequence>
<gene>
    <name evidence="5" type="ORF">CEP52_011998</name>
</gene>
<keyword evidence="2" id="KW-0804">Transcription</keyword>
<dbReference type="STRING" id="1325735.A0A428T0H2"/>
<keyword evidence="1" id="KW-0805">Transcription regulation</keyword>
<keyword evidence="6" id="KW-1185">Reference proteome</keyword>
<evidence type="ECO:0000256" key="1">
    <source>
        <dbReference type="ARBA" id="ARBA00023015"/>
    </source>
</evidence>
<protein>
    <recommendedName>
        <fullName evidence="4">Transcriptional repressor Tup1 N-terminal domain-containing protein</fullName>
    </recommendedName>
</protein>
<reference evidence="5 6" key="1">
    <citation type="submission" date="2017-06" db="EMBL/GenBank/DDBJ databases">
        <title>Comparative genomic analysis of Ambrosia Fusariam Clade fungi.</title>
        <authorList>
            <person name="Stajich J.E."/>
            <person name="Carrillo J."/>
            <person name="Kijimoto T."/>
            <person name="Eskalen A."/>
            <person name="O'Donnell K."/>
            <person name="Kasson M."/>
        </authorList>
    </citation>
    <scope>NUCLEOTIDE SEQUENCE [LARGE SCALE GENOMIC DNA]</scope>
    <source>
        <strain evidence="5 6">NRRL62579</strain>
    </source>
</reference>
<proteinExistence type="predicted"/>
<feature type="compositionally biased region" description="Low complexity" evidence="3">
    <location>
        <begin position="104"/>
        <end position="150"/>
    </location>
</feature>
<feature type="compositionally biased region" description="Polar residues" evidence="3">
    <location>
        <begin position="163"/>
        <end position="173"/>
    </location>
</feature>
<evidence type="ECO:0000256" key="2">
    <source>
        <dbReference type="ARBA" id="ARBA00023163"/>
    </source>
</evidence>
<dbReference type="Pfam" id="PF08581">
    <property type="entry name" value="Tup_N"/>
    <property type="match status" value="1"/>
</dbReference>
<feature type="region of interest" description="Disordered" evidence="3">
    <location>
        <begin position="85"/>
        <end position="204"/>
    </location>
</feature>
<feature type="domain" description="Transcriptional repressor Tup1 N-terminal" evidence="4">
    <location>
        <begin position="19"/>
        <end position="86"/>
    </location>
</feature>
<evidence type="ECO:0000256" key="3">
    <source>
        <dbReference type="SAM" id="MobiDB-lite"/>
    </source>
</evidence>
<dbReference type="AlphaFoldDB" id="A0A428T0H2"/>
<dbReference type="EMBL" id="NKCK01000151">
    <property type="protein sequence ID" value="RSL95528.1"/>
    <property type="molecule type" value="Genomic_DNA"/>
</dbReference>
<dbReference type="Proteomes" id="UP000287144">
    <property type="component" value="Unassembled WGS sequence"/>
</dbReference>
<feature type="region of interest" description="Disordered" evidence="3">
    <location>
        <begin position="1"/>
        <end position="21"/>
    </location>
</feature>
<feature type="compositionally biased region" description="Pro residues" evidence="3">
    <location>
        <begin position="153"/>
        <end position="162"/>
    </location>
</feature>
<evidence type="ECO:0000313" key="6">
    <source>
        <dbReference type="Proteomes" id="UP000287144"/>
    </source>
</evidence>
<comment type="caution">
    <text evidence="5">The sequence shown here is derived from an EMBL/GenBank/DDBJ whole genome shotgun (WGS) entry which is preliminary data.</text>
</comment>
<name>A0A428T0H2_9HYPO</name>
<dbReference type="Gene3D" id="1.20.5.340">
    <property type="match status" value="1"/>
</dbReference>
<evidence type="ECO:0000313" key="5">
    <source>
        <dbReference type="EMBL" id="RSL95528.1"/>
    </source>
</evidence>
<evidence type="ECO:0000259" key="4">
    <source>
        <dbReference type="Pfam" id="PF08581"/>
    </source>
</evidence>
<accession>A0A428T0H2</accession>